<sequence length="117" mass="13123">VGRLKDIQSMADMLKQGGTLTEFSCPACASPLFRLKSGQLWCVKCKKRVVVVKEGEQLIERSDSMLLISLESTLLKKIEEINTKIEEEKDPEQLQKLGATLSALLENLEKTRKMKGT</sequence>
<gene>
    <name evidence="1" type="ORF">S06H3_33752</name>
</gene>
<comment type="caution">
    <text evidence="1">The sequence shown here is derived from an EMBL/GenBank/DDBJ whole genome shotgun (WGS) entry which is preliminary data.</text>
</comment>
<dbReference type="EMBL" id="BARV01020181">
    <property type="protein sequence ID" value="GAI24484.1"/>
    <property type="molecule type" value="Genomic_DNA"/>
</dbReference>
<organism evidence="1">
    <name type="scientific">marine sediment metagenome</name>
    <dbReference type="NCBI Taxonomy" id="412755"/>
    <lineage>
        <taxon>unclassified sequences</taxon>
        <taxon>metagenomes</taxon>
        <taxon>ecological metagenomes</taxon>
    </lineage>
</organism>
<accession>X1P0R4</accession>
<evidence type="ECO:0000313" key="1">
    <source>
        <dbReference type="EMBL" id="GAI24484.1"/>
    </source>
</evidence>
<reference evidence="1" key="1">
    <citation type="journal article" date="2014" name="Front. Microbiol.">
        <title>High frequency of phylogenetically diverse reductive dehalogenase-homologous genes in deep subseafloor sedimentary metagenomes.</title>
        <authorList>
            <person name="Kawai M."/>
            <person name="Futagami T."/>
            <person name="Toyoda A."/>
            <person name="Takaki Y."/>
            <person name="Nishi S."/>
            <person name="Hori S."/>
            <person name="Arai W."/>
            <person name="Tsubouchi T."/>
            <person name="Morono Y."/>
            <person name="Uchiyama I."/>
            <person name="Ito T."/>
            <person name="Fujiyama A."/>
            <person name="Inagaki F."/>
            <person name="Takami H."/>
        </authorList>
    </citation>
    <scope>NUCLEOTIDE SEQUENCE</scope>
    <source>
        <strain evidence="1">Expedition CK06-06</strain>
    </source>
</reference>
<name>X1P0R4_9ZZZZ</name>
<feature type="non-terminal residue" evidence="1">
    <location>
        <position position="1"/>
    </location>
</feature>
<dbReference type="InterPro" id="IPR009563">
    <property type="entry name" value="SSSCA1"/>
</dbReference>
<dbReference type="Pfam" id="PF06677">
    <property type="entry name" value="Auto_anti-p27"/>
    <property type="match status" value="1"/>
</dbReference>
<protein>
    <submittedName>
        <fullName evidence="1">Uncharacterized protein</fullName>
    </submittedName>
</protein>
<dbReference type="AlphaFoldDB" id="X1P0R4"/>
<proteinExistence type="predicted"/>